<dbReference type="KEGG" id="amam:HPC72_02085"/>
<dbReference type="InterPro" id="IPR059026">
    <property type="entry name" value="LpqB_N"/>
</dbReference>
<dbReference type="AlphaFoldDB" id="A0A6M8B7L8"/>
<name>A0A6M8B7L8_9ACTO</name>
<reference evidence="2 3" key="1">
    <citation type="submission" date="2020-05" db="EMBL/GenBank/DDBJ databases">
        <title>Actinomyces sp. zg-325.</title>
        <authorList>
            <person name="Yang C."/>
        </authorList>
    </citation>
    <scope>NUCLEOTIDE SEQUENCE [LARGE SCALE GENOMIC DNA]</scope>
    <source>
        <strain evidence="3">zg-325</strain>
    </source>
</reference>
<organism evidence="2 3">
    <name type="scientific">Actinomyces marmotae</name>
    <dbReference type="NCBI Taxonomy" id="2737173"/>
    <lineage>
        <taxon>Bacteria</taxon>
        <taxon>Bacillati</taxon>
        <taxon>Actinomycetota</taxon>
        <taxon>Actinomycetes</taxon>
        <taxon>Actinomycetales</taxon>
        <taxon>Actinomycetaceae</taxon>
        <taxon>Actinomyces</taxon>
    </lineage>
</organism>
<dbReference type="Pfam" id="PF10646">
    <property type="entry name" value="Germane"/>
    <property type="match status" value="1"/>
</dbReference>
<gene>
    <name evidence="2" type="ORF">HPC72_02085</name>
</gene>
<evidence type="ECO:0000259" key="1">
    <source>
        <dbReference type="SMART" id="SM00909"/>
    </source>
</evidence>
<dbReference type="EMBL" id="CP053642">
    <property type="protein sequence ID" value="QKD79203.1"/>
    <property type="molecule type" value="Genomic_DNA"/>
</dbReference>
<sequence>MSAPRGTGGSSLFARLPSRRAAIAMLAAGGAGSLAACSSFPTEGDVFQSDAVNEGGGVLIQTAPGPVDGAAPVAIVEGFLRACTAGLSDGFATAREFLVDSAADSWQPMSPLLLASGSEPLTVRRADDGGVTISGKLEGSLDSTGVLSAQGLDYSESLTLVTTARGQWRIASLPPGAVVQGSVLRTAFTQQSIRFLNAAHDRPIPDPRWLSRKRLEEAALEALLSGPAAWLKDVATTAIPNGTRLQEVKVVDRVATVRLRADASSWGSEAQALAVAQITATMKEVSGIDTVIVMAGDQRLAAQVTPLDAAAEPGAVVGMSGGAVVRGTSTTRAVLMQPSTLGTMGARHPSLGVDGGVCVVSGPSILRVGPGGTQAASILSVGDSPEDAVGLLPPRQDRHHWIWTASQGGLIVVDARGVRAEVAAAWLSDRCVISMDISAESDRIAVRHRDAADPSNQSGERVDAAAIIRDGEGRPTRLGDRYPVAGLTGQGARELAWYSGTELITIEPSQDGQGTASLVIASLGCLEASRSPGPPTANGIAANRLNQTMLLSDSDGQLWSRASGTWRVISTTVTDAGYPIV</sequence>
<accession>A0A6M8B7L8</accession>
<evidence type="ECO:0000313" key="2">
    <source>
        <dbReference type="EMBL" id="QKD79203.1"/>
    </source>
</evidence>
<proteinExistence type="predicted"/>
<feature type="domain" description="GerMN" evidence="1">
    <location>
        <begin position="216"/>
        <end position="303"/>
    </location>
</feature>
<dbReference type="SMART" id="SM00909">
    <property type="entry name" value="Germane"/>
    <property type="match status" value="1"/>
</dbReference>
<evidence type="ECO:0000313" key="3">
    <source>
        <dbReference type="Proteomes" id="UP000504752"/>
    </source>
</evidence>
<protein>
    <submittedName>
        <fullName evidence="2">Spore gernimation protein</fullName>
    </submittedName>
</protein>
<dbReference type="Proteomes" id="UP000504752">
    <property type="component" value="Chromosome"/>
</dbReference>
<dbReference type="InterPro" id="IPR019606">
    <property type="entry name" value="GerMN"/>
</dbReference>
<dbReference type="RefSeq" id="WP_159524060.1">
    <property type="nucleotide sequence ID" value="NZ_CP053642.1"/>
</dbReference>
<dbReference type="Pfam" id="PF25976">
    <property type="entry name" value="LpqB_N"/>
    <property type="match status" value="1"/>
</dbReference>
<keyword evidence="3" id="KW-1185">Reference proteome</keyword>